<evidence type="ECO:0000259" key="5">
    <source>
        <dbReference type="PROSITE" id="PS50931"/>
    </source>
</evidence>
<evidence type="ECO:0000313" key="7">
    <source>
        <dbReference type="Proteomes" id="UP000585721"/>
    </source>
</evidence>
<evidence type="ECO:0000256" key="3">
    <source>
        <dbReference type="ARBA" id="ARBA00023125"/>
    </source>
</evidence>
<comment type="caution">
    <text evidence="6">The sequence shown here is derived from an EMBL/GenBank/DDBJ whole genome shotgun (WGS) entry which is preliminary data.</text>
</comment>
<evidence type="ECO:0000256" key="4">
    <source>
        <dbReference type="ARBA" id="ARBA00023163"/>
    </source>
</evidence>
<sequence>MKLQLLYEFVTLCEMLNFTKAAQRMNITQPVLSRHMKTLEEHFGAELFKRDTHVVDLTSSGHLLLDEARKIILQYENSLDVMSKFTGKSKKKLKIAFLGEAVQQVLVDFLAEFNVDFPEVVIDCRDSELDEALSYLEDLSYDFGFLIRPNFVENELFEDLYIQSDTIGVAVNKRHPLAQQKVVSLNEVENWPIIRVDPGSFVLSHQFSTEFLDRYQIPYRVEKEYPNLKTCCFNLEFNHRAVLLMPRHRSYLLSENCVLLDIKEDKYWFDLELVWDAKNRNPCVPLFLRQFRKFLQHRNANYAVSFKSKDSITSTLDYA</sequence>
<keyword evidence="4" id="KW-0804">Transcription</keyword>
<dbReference type="SUPFAM" id="SSF46785">
    <property type="entry name" value="Winged helix' DNA-binding domain"/>
    <property type="match status" value="1"/>
</dbReference>
<dbReference type="InterPro" id="IPR036388">
    <property type="entry name" value="WH-like_DNA-bd_sf"/>
</dbReference>
<dbReference type="CDD" id="cd05466">
    <property type="entry name" value="PBP2_LTTR_substrate"/>
    <property type="match status" value="1"/>
</dbReference>
<dbReference type="Gene3D" id="1.10.10.10">
    <property type="entry name" value="Winged helix-like DNA-binding domain superfamily/Winged helix DNA-binding domain"/>
    <property type="match status" value="1"/>
</dbReference>
<dbReference type="RefSeq" id="WP_188025483.1">
    <property type="nucleotide sequence ID" value="NZ_JACHGR010000002.1"/>
</dbReference>
<dbReference type="GO" id="GO:0003677">
    <property type="term" value="F:DNA binding"/>
    <property type="evidence" value="ECO:0007669"/>
    <property type="project" value="UniProtKB-KW"/>
</dbReference>
<organism evidence="6 7">
    <name type="scientific">Tolumonas osonensis</name>
    <dbReference type="NCBI Taxonomy" id="675874"/>
    <lineage>
        <taxon>Bacteria</taxon>
        <taxon>Pseudomonadati</taxon>
        <taxon>Pseudomonadota</taxon>
        <taxon>Gammaproteobacteria</taxon>
        <taxon>Aeromonadales</taxon>
        <taxon>Aeromonadaceae</taxon>
        <taxon>Tolumonas</taxon>
    </lineage>
</organism>
<accession>A0A841GH37</accession>
<gene>
    <name evidence="6" type="ORF">HNR75_000537</name>
</gene>
<keyword evidence="2" id="KW-0805">Transcription regulation</keyword>
<dbReference type="EMBL" id="JACHGR010000002">
    <property type="protein sequence ID" value="MBB6054665.1"/>
    <property type="molecule type" value="Genomic_DNA"/>
</dbReference>
<evidence type="ECO:0000256" key="1">
    <source>
        <dbReference type="ARBA" id="ARBA00009437"/>
    </source>
</evidence>
<dbReference type="PROSITE" id="PS50931">
    <property type="entry name" value="HTH_LYSR"/>
    <property type="match status" value="1"/>
</dbReference>
<keyword evidence="7" id="KW-1185">Reference proteome</keyword>
<dbReference type="Proteomes" id="UP000585721">
    <property type="component" value="Unassembled WGS sequence"/>
</dbReference>
<feature type="domain" description="HTH lysR-type" evidence="5">
    <location>
        <begin position="1"/>
        <end position="58"/>
    </location>
</feature>
<dbReference type="InterPro" id="IPR005119">
    <property type="entry name" value="LysR_subst-bd"/>
</dbReference>
<keyword evidence="3 6" id="KW-0238">DNA-binding</keyword>
<dbReference type="AlphaFoldDB" id="A0A841GH37"/>
<dbReference type="InterPro" id="IPR036390">
    <property type="entry name" value="WH_DNA-bd_sf"/>
</dbReference>
<dbReference type="PRINTS" id="PR00039">
    <property type="entry name" value="HTHLYSR"/>
</dbReference>
<dbReference type="InterPro" id="IPR000847">
    <property type="entry name" value="LysR_HTH_N"/>
</dbReference>
<proteinExistence type="inferred from homology"/>
<protein>
    <submittedName>
        <fullName evidence="6">DNA-binding transcriptional LysR family regulator</fullName>
    </submittedName>
</protein>
<comment type="similarity">
    <text evidence="1">Belongs to the LysR transcriptional regulatory family.</text>
</comment>
<reference evidence="6 7" key="1">
    <citation type="submission" date="2020-08" db="EMBL/GenBank/DDBJ databases">
        <title>Genomic Encyclopedia of Type Strains, Phase IV (KMG-IV): sequencing the most valuable type-strain genomes for metagenomic binning, comparative biology and taxonomic classification.</title>
        <authorList>
            <person name="Goeker M."/>
        </authorList>
    </citation>
    <scope>NUCLEOTIDE SEQUENCE [LARGE SCALE GENOMIC DNA]</scope>
    <source>
        <strain evidence="6 7">DSM 22975</strain>
    </source>
</reference>
<evidence type="ECO:0000256" key="2">
    <source>
        <dbReference type="ARBA" id="ARBA00023015"/>
    </source>
</evidence>
<dbReference type="GO" id="GO:0032993">
    <property type="term" value="C:protein-DNA complex"/>
    <property type="evidence" value="ECO:0007669"/>
    <property type="project" value="TreeGrafter"/>
</dbReference>
<dbReference type="FunFam" id="1.10.10.10:FF:000001">
    <property type="entry name" value="LysR family transcriptional regulator"/>
    <property type="match status" value="1"/>
</dbReference>
<name>A0A841GH37_9GAMM</name>
<dbReference type="Pfam" id="PF00126">
    <property type="entry name" value="HTH_1"/>
    <property type="match status" value="1"/>
</dbReference>
<dbReference type="GO" id="GO:0003700">
    <property type="term" value="F:DNA-binding transcription factor activity"/>
    <property type="evidence" value="ECO:0007669"/>
    <property type="project" value="InterPro"/>
</dbReference>
<dbReference type="SUPFAM" id="SSF53850">
    <property type="entry name" value="Periplasmic binding protein-like II"/>
    <property type="match status" value="1"/>
</dbReference>
<dbReference type="PANTHER" id="PTHR30346">
    <property type="entry name" value="TRANSCRIPTIONAL DUAL REGULATOR HCAR-RELATED"/>
    <property type="match status" value="1"/>
</dbReference>
<dbReference type="Gene3D" id="3.40.190.10">
    <property type="entry name" value="Periplasmic binding protein-like II"/>
    <property type="match status" value="2"/>
</dbReference>
<evidence type="ECO:0000313" key="6">
    <source>
        <dbReference type="EMBL" id="MBB6054665.1"/>
    </source>
</evidence>
<dbReference type="PANTHER" id="PTHR30346:SF0">
    <property type="entry name" value="HCA OPERON TRANSCRIPTIONAL ACTIVATOR HCAR"/>
    <property type="match status" value="1"/>
</dbReference>
<dbReference type="Pfam" id="PF03466">
    <property type="entry name" value="LysR_substrate"/>
    <property type="match status" value="1"/>
</dbReference>